<dbReference type="Proteomes" id="UP001213691">
    <property type="component" value="Unassembled WGS sequence"/>
</dbReference>
<evidence type="ECO:0008006" key="4">
    <source>
        <dbReference type="Google" id="ProtNLM"/>
    </source>
</evidence>
<dbReference type="InterPro" id="IPR011010">
    <property type="entry name" value="DNA_brk_join_enz"/>
</dbReference>
<dbReference type="EMBL" id="JAQQPZ010000005">
    <property type="protein sequence ID" value="MDD8059222.1"/>
    <property type="molecule type" value="Genomic_DNA"/>
</dbReference>
<organism evidence="2 3">
    <name type="scientific">Shewanella metallivivens</name>
    <dbReference type="NCBI Taxonomy" id="2872342"/>
    <lineage>
        <taxon>Bacteria</taxon>
        <taxon>Pseudomonadati</taxon>
        <taxon>Pseudomonadota</taxon>
        <taxon>Gammaproteobacteria</taxon>
        <taxon>Alteromonadales</taxon>
        <taxon>Shewanellaceae</taxon>
        <taxon>Shewanella</taxon>
    </lineage>
</organism>
<accession>A0ABT5TL69</accession>
<evidence type="ECO:0000256" key="1">
    <source>
        <dbReference type="ARBA" id="ARBA00023172"/>
    </source>
</evidence>
<dbReference type="Gene3D" id="1.10.443.10">
    <property type="entry name" value="Intergrase catalytic core"/>
    <property type="match status" value="1"/>
</dbReference>
<name>A0ABT5TL69_9GAMM</name>
<dbReference type="SUPFAM" id="SSF56349">
    <property type="entry name" value="DNA breaking-rejoining enzymes"/>
    <property type="match status" value="1"/>
</dbReference>
<reference evidence="2 3" key="1">
    <citation type="submission" date="2023-02" db="EMBL/GenBank/DDBJ databases">
        <title>Genome sequence of Shewanella metallivivens ER-Te-42B-Light, sp. nov., enriched from sulfide tube worms (Riftia pachyptila) isolated from Explorer Ridge in the Pacific Ocean.</title>
        <authorList>
            <person name="Maltman C."/>
            <person name="Kuzyk S.B."/>
            <person name="Kyndt J.A."/>
            <person name="Yurkov V."/>
        </authorList>
    </citation>
    <scope>NUCLEOTIDE SEQUENCE [LARGE SCALE GENOMIC DNA]</scope>
    <source>
        <strain evidence="2 3">ER-Te-42B-Light</strain>
    </source>
</reference>
<dbReference type="RefSeq" id="WP_238106395.1">
    <property type="nucleotide sequence ID" value="NZ_JAQQPZ010000005.1"/>
</dbReference>
<evidence type="ECO:0000313" key="3">
    <source>
        <dbReference type="Proteomes" id="UP001213691"/>
    </source>
</evidence>
<protein>
    <recommendedName>
        <fullName evidence="4">Tyr recombinase domain-containing protein</fullName>
    </recommendedName>
</protein>
<evidence type="ECO:0000313" key="2">
    <source>
        <dbReference type="EMBL" id="MDD8059222.1"/>
    </source>
</evidence>
<keyword evidence="3" id="KW-1185">Reference proteome</keyword>
<keyword evidence="1" id="KW-0233">DNA recombination</keyword>
<gene>
    <name evidence="2" type="ORF">PQR79_08820</name>
</gene>
<proteinExistence type="predicted"/>
<comment type="caution">
    <text evidence="2">The sequence shown here is derived from an EMBL/GenBank/DDBJ whole genome shotgun (WGS) entry which is preliminary data.</text>
</comment>
<sequence length="696" mass="79435">MINEQFFSSLPDSYSVKVEEAKSLLLSDSWEVVDLSSYAEDRLGNPIIGEDGLPVYVSAKVNIKEIYEGMPTEFELSVKLDLLNQYKHNDGCIQAKQSSFKTKIHHYKVIKLTMQRAGLRYLKEINYETLKRFCDEMLKPNNDLRSQGSNSYKYGIIAHASFVKVISTLGNMTVNSTIHGLIDYPSIQVVPEECIVLVKDSVSEYVEYNTWLESGTHGTMPLEVAIVILSEALEYFEKPELKRILALVAAVSKLSHYKNITETDALRAALTSFIEGRYGRDKNGFFNWVTRSRAGMARPIKMRRSNNVSDLACIYFDLCDEYEVDFQFEKPLESIDDLSLRVRHAFYRVSASLSALTGVRWSELASLKNDAFEFSSTRGKFKSKIKKTNNNSETYRPVTIHAQPIAWISNGLSQQSAIHGDDTVAPWLLKATLPWQKQPVAINGLSWHDTGENKSMGGFYRELLSELISDYDSEGIPISSHRFRHTWAELAIRRFDGNVPEAIRNYFRHWYGSFMTMDYIREKIKADLPEINRSYMRELVHRIAKNEHEFFGPAARYMLSLVQDIDVLDPTQVDELLNQFEMIKVHEHSYCMIPKQYKSQAKCWDKDTKTPIYGDACWNNCGGCMGRFTLGNDGSAHKDAIMRVGMTAQEMINTNKSQGLDNLNGYWKNQLKRAEAALRELSVQTEIDDGTNEGSV</sequence>
<dbReference type="InterPro" id="IPR013762">
    <property type="entry name" value="Integrase-like_cat_sf"/>
</dbReference>